<reference evidence="3 4" key="1">
    <citation type="submission" date="2014-08" db="EMBL/GenBank/DDBJ databases">
        <authorList>
            <person name="Moulin Lionel"/>
        </authorList>
    </citation>
    <scope>NUCLEOTIDE SEQUENCE [LARGE SCALE GENOMIC DNA]</scope>
</reference>
<dbReference type="AlphaFoldDB" id="A0A090G088"/>
<gene>
    <name evidence="3" type="ORF">MPL3365_10204</name>
</gene>
<dbReference type="Proteomes" id="UP000046122">
    <property type="component" value="Unassembled WGS sequence"/>
</dbReference>
<dbReference type="InterPro" id="IPR029044">
    <property type="entry name" value="Nucleotide-diphossugar_trans"/>
</dbReference>
<evidence type="ECO:0000256" key="1">
    <source>
        <dbReference type="SAM" id="Phobius"/>
    </source>
</evidence>
<keyword evidence="1" id="KW-1133">Transmembrane helix</keyword>
<organism evidence="3 4">
    <name type="scientific">Mesorhizobium plurifarium</name>
    <dbReference type="NCBI Taxonomy" id="69974"/>
    <lineage>
        <taxon>Bacteria</taxon>
        <taxon>Pseudomonadati</taxon>
        <taxon>Pseudomonadota</taxon>
        <taxon>Alphaproteobacteria</taxon>
        <taxon>Hyphomicrobiales</taxon>
        <taxon>Phyllobacteriaceae</taxon>
        <taxon>Mesorhizobium</taxon>
    </lineage>
</organism>
<dbReference type="EMBL" id="CCNE01000001">
    <property type="protein sequence ID" value="CDX49070.1"/>
    <property type="molecule type" value="Genomic_DNA"/>
</dbReference>
<keyword evidence="3" id="KW-0808">Transferase</keyword>
<proteinExistence type="predicted"/>
<feature type="transmembrane region" description="Helical" evidence="1">
    <location>
        <begin position="287"/>
        <end position="306"/>
    </location>
</feature>
<sequence length="329" mass="36887">MAERRTYSVVLEMENANFIDWGEVGVGLNALAREIASVSEAGMAKPTVIVSHAGQSSDGDALRGGFEAEAPHLSQVADLVFAACAGGRYYDLKNNGVIFTEADIVVFMDSDAVPQPGWLSGLLTPFKRPETVCVNGYTYLLHDGFFSRTFALLWFFPLAEGDKKFAAKRALNANNIAFRRKWIASHPFPRHNGFKVSCTLTMHELWREGHKIVNTDARAYHYSPRGWRFFFWRALVTGRDADRKFVELHAPGRVQRIVKSFTRWGTMSWRTLRRVVNLAPQTGMPAWQIPFAAIVGLAFYTLAFLGHFSLAAGLVRDEPEIVPDYVVHS</sequence>
<evidence type="ECO:0000313" key="4">
    <source>
        <dbReference type="Proteomes" id="UP000046122"/>
    </source>
</evidence>
<feature type="domain" description="Glycosyltransferase 2-like" evidence="2">
    <location>
        <begin position="94"/>
        <end position="151"/>
    </location>
</feature>
<keyword evidence="1" id="KW-0472">Membrane</keyword>
<protein>
    <submittedName>
        <fullName evidence="3">Family 2 glycosyl transferase</fullName>
    </submittedName>
</protein>
<dbReference type="Pfam" id="PF00535">
    <property type="entry name" value="Glycos_transf_2"/>
    <property type="match status" value="1"/>
</dbReference>
<name>A0A090G088_MESPL</name>
<dbReference type="Gene3D" id="3.90.550.10">
    <property type="entry name" value="Spore Coat Polysaccharide Biosynthesis Protein SpsA, Chain A"/>
    <property type="match status" value="1"/>
</dbReference>
<dbReference type="SUPFAM" id="SSF53448">
    <property type="entry name" value="Nucleotide-diphospho-sugar transferases"/>
    <property type="match status" value="1"/>
</dbReference>
<dbReference type="GO" id="GO:0016740">
    <property type="term" value="F:transferase activity"/>
    <property type="evidence" value="ECO:0007669"/>
    <property type="project" value="UniProtKB-KW"/>
</dbReference>
<dbReference type="InterPro" id="IPR001173">
    <property type="entry name" value="Glyco_trans_2-like"/>
</dbReference>
<evidence type="ECO:0000313" key="3">
    <source>
        <dbReference type="EMBL" id="CDX49070.1"/>
    </source>
</evidence>
<evidence type="ECO:0000259" key="2">
    <source>
        <dbReference type="Pfam" id="PF00535"/>
    </source>
</evidence>
<keyword evidence="1" id="KW-0812">Transmembrane</keyword>
<accession>A0A090G088</accession>